<proteinExistence type="predicted"/>
<feature type="domain" description="Nudix hydrolase" evidence="3">
    <location>
        <begin position="10"/>
        <end position="143"/>
    </location>
</feature>
<comment type="cofactor">
    <cofactor evidence="1">
        <name>Mg(2+)</name>
        <dbReference type="ChEBI" id="CHEBI:18420"/>
    </cofactor>
</comment>
<dbReference type="Gene3D" id="3.90.79.10">
    <property type="entry name" value="Nucleoside Triphosphate Pyrophosphohydrolase"/>
    <property type="match status" value="1"/>
</dbReference>
<sequence length="155" mass="18416">MDIRFQIEQTRFNYRAAGILIEDDHILFHRQQKDSYWALPGGGVEIGESTNESIVREWREELGEDITVASTLWVTENFFTYKQQPLHELAFYYLVQRKQGKVQTEPFSGKEGDRLIYQWLPLRDLHHYDIRPTFLHKRLNEIPDSPEHLILKGES</sequence>
<evidence type="ECO:0000313" key="5">
    <source>
        <dbReference type="Proteomes" id="UP000297982"/>
    </source>
</evidence>
<dbReference type="AlphaFoldDB" id="A0A4Z0GUM7"/>
<dbReference type="PROSITE" id="PS51462">
    <property type="entry name" value="NUDIX"/>
    <property type="match status" value="1"/>
</dbReference>
<keyword evidence="2" id="KW-0378">Hydrolase</keyword>
<evidence type="ECO:0000313" key="4">
    <source>
        <dbReference type="EMBL" id="TGB01221.1"/>
    </source>
</evidence>
<keyword evidence="5" id="KW-1185">Reference proteome</keyword>
<evidence type="ECO:0000256" key="2">
    <source>
        <dbReference type="ARBA" id="ARBA00022801"/>
    </source>
</evidence>
<dbReference type="STRING" id="192814.GCA_900166575_02642"/>
<dbReference type="Proteomes" id="UP000297982">
    <property type="component" value="Unassembled WGS sequence"/>
</dbReference>
<gene>
    <name evidence="4" type="ORF">E4663_17235</name>
</gene>
<dbReference type="PANTHER" id="PTHR43046:SF14">
    <property type="entry name" value="MUTT_NUDIX FAMILY PROTEIN"/>
    <property type="match status" value="1"/>
</dbReference>
<evidence type="ECO:0000256" key="1">
    <source>
        <dbReference type="ARBA" id="ARBA00001946"/>
    </source>
</evidence>
<dbReference type="CDD" id="cd04688">
    <property type="entry name" value="NUDIX_Hydrolase"/>
    <property type="match status" value="1"/>
</dbReference>
<dbReference type="GO" id="GO:0016787">
    <property type="term" value="F:hydrolase activity"/>
    <property type="evidence" value="ECO:0007669"/>
    <property type="project" value="UniProtKB-KW"/>
</dbReference>
<dbReference type="SUPFAM" id="SSF55811">
    <property type="entry name" value="Nudix"/>
    <property type="match status" value="1"/>
</dbReference>
<reference evidence="4 5" key="1">
    <citation type="journal article" date="2003" name="Int. J. Syst. Evol. Microbiol.">
        <title>Halobacillus salinus sp. nov., isolated from a salt lake on the coast of the East Sea in Korea.</title>
        <authorList>
            <person name="Yoon J.H."/>
            <person name="Kang K.H."/>
            <person name="Park Y.H."/>
        </authorList>
    </citation>
    <scope>NUCLEOTIDE SEQUENCE [LARGE SCALE GENOMIC DNA]</scope>
    <source>
        <strain evidence="4 5">HSL-3</strain>
    </source>
</reference>
<dbReference type="PANTHER" id="PTHR43046">
    <property type="entry name" value="GDP-MANNOSE MANNOSYL HYDROLASE"/>
    <property type="match status" value="1"/>
</dbReference>
<organism evidence="4 5">
    <name type="scientific">Halobacillus salinus</name>
    <dbReference type="NCBI Taxonomy" id="192814"/>
    <lineage>
        <taxon>Bacteria</taxon>
        <taxon>Bacillati</taxon>
        <taxon>Bacillota</taxon>
        <taxon>Bacilli</taxon>
        <taxon>Bacillales</taxon>
        <taxon>Bacillaceae</taxon>
        <taxon>Halobacillus</taxon>
    </lineage>
</organism>
<name>A0A4Z0GUM7_9BACI</name>
<dbReference type="InterPro" id="IPR015797">
    <property type="entry name" value="NUDIX_hydrolase-like_dom_sf"/>
</dbReference>
<accession>A0A4Z0GUM7</accession>
<evidence type="ECO:0000259" key="3">
    <source>
        <dbReference type="PROSITE" id="PS51462"/>
    </source>
</evidence>
<dbReference type="InterPro" id="IPR000086">
    <property type="entry name" value="NUDIX_hydrolase_dom"/>
</dbReference>
<protein>
    <submittedName>
        <fullName evidence="4">NUDIX domain-containing protein</fullName>
    </submittedName>
</protein>
<dbReference type="RefSeq" id="WP_135328563.1">
    <property type="nucleotide sequence ID" value="NZ_SRJC01000007.1"/>
</dbReference>
<dbReference type="Pfam" id="PF00293">
    <property type="entry name" value="NUDIX"/>
    <property type="match status" value="1"/>
</dbReference>
<dbReference type="PRINTS" id="PR00502">
    <property type="entry name" value="NUDIXFAMILY"/>
</dbReference>
<dbReference type="EMBL" id="SRJC01000007">
    <property type="protein sequence ID" value="TGB01221.1"/>
    <property type="molecule type" value="Genomic_DNA"/>
</dbReference>
<comment type="caution">
    <text evidence="4">The sequence shown here is derived from an EMBL/GenBank/DDBJ whole genome shotgun (WGS) entry which is preliminary data.</text>
</comment>
<dbReference type="InterPro" id="IPR020476">
    <property type="entry name" value="Nudix_hydrolase"/>
</dbReference>